<reference evidence="3 4" key="1">
    <citation type="submission" date="2019-02" db="EMBL/GenBank/DDBJ databases">
        <title>Genomic Encyclopedia of Type Strains, Phase IV (KMG-IV): sequencing the most valuable type-strain genomes for metagenomic binning, comparative biology and taxonomic classification.</title>
        <authorList>
            <person name="Goeker M."/>
        </authorList>
    </citation>
    <scope>NUCLEOTIDE SEQUENCE [LARGE SCALE GENOMIC DNA]</scope>
    <source>
        <strain evidence="3 4">DSM 17196</strain>
    </source>
</reference>
<dbReference type="AlphaFoldDB" id="A0A4Q7PGR3"/>
<comment type="caution">
    <text evidence="3">The sequence shown here is derived from an EMBL/GenBank/DDBJ whole genome shotgun (WGS) entry which is preliminary data.</text>
</comment>
<dbReference type="PRINTS" id="PR01438">
    <property type="entry name" value="UNVRSLSTRESS"/>
</dbReference>
<dbReference type="Gene3D" id="3.40.50.12370">
    <property type="match status" value="1"/>
</dbReference>
<dbReference type="PANTHER" id="PTHR46268:SF6">
    <property type="entry name" value="UNIVERSAL STRESS PROTEIN UP12"/>
    <property type="match status" value="1"/>
</dbReference>
<gene>
    <name evidence="3" type="ORF">EV197_0934</name>
</gene>
<keyword evidence="4" id="KW-1185">Reference proteome</keyword>
<dbReference type="InterPro" id="IPR006016">
    <property type="entry name" value="UspA"/>
</dbReference>
<dbReference type="Proteomes" id="UP000292262">
    <property type="component" value="Unassembled WGS sequence"/>
</dbReference>
<sequence length="278" mass="31254">MKNILLPTDFSKNSINAIHYALKLYDNELCTFYLLHVQKASEYITDDLMTAKVGTSVHDGIVNKPQEELEKLAQKLKGIFNTDNFSFELIVDYDSFTASVQQVITAKEIDLIIMGTDGATNAKEKIFGSNTLQVLRNIDCPVLVIPENYKYQNINSIAFVMDDQVRLSKEKLTAFLGILKKNNPKINILNIKEEDSISLPVQNQKNKLDSILEGYEVAFHTLTNIPTAIAINSFVQIKNVDLTATFAKPTPFLERFLKGSELATISYKTTVPLLLMPQ</sequence>
<feature type="domain" description="UspA" evidence="2">
    <location>
        <begin position="1"/>
        <end position="146"/>
    </location>
</feature>
<dbReference type="CDD" id="cd00293">
    <property type="entry name" value="USP-like"/>
    <property type="match status" value="1"/>
</dbReference>
<evidence type="ECO:0000313" key="4">
    <source>
        <dbReference type="Proteomes" id="UP000292262"/>
    </source>
</evidence>
<organism evidence="3 4">
    <name type="scientific">Aquimarina brevivitae</name>
    <dbReference type="NCBI Taxonomy" id="323412"/>
    <lineage>
        <taxon>Bacteria</taxon>
        <taxon>Pseudomonadati</taxon>
        <taxon>Bacteroidota</taxon>
        <taxon>Flavobacteriia</taxon>
        <taxon>Flavobacteriales</taxon>
        <taxon>Flavobacteriaceae</taxon>
        <taxon>Aquimarina</taxon>
    </lineage>
</organism>
<evidence type="ECO:0000256" key="1">
    <source>
        <dbReference type="ARBA" id="ARBA00008791"/>
    </source>
</evidence>
<dbReference type="InterPro" id="IPR006015">
    <property type="entry name" value="Universal_stress_UspA"/>
</dbReference>
<dbReference type="SUPFAM" id="SSF52402">
    <property type="entry name" value="Adenine nucleotide alpha hydrolases-like"/>
    <property type="match status" value="1"/>
</dbReference>
<proteinExistence type="inferred from homology"/>
<accession>A0A4Q7PGR3</accession>
<dbReference type="EMBL" id="SGXE01000001">
    <property type="protein sequence ID" value="RZS99711.1"/>
    <property type="molecule type" value="Genomic_DNA"/>
</dbReference>
<comment type="similarity">
    <text evidence="1">Belongs to the universal stress protein A family.</text>
</comment>
<dbReference type="RefSeq" id="WP_165388999.1">
    <property type="nucleotide sequence ID" value="NZ_SGXE01000001.1"/>
</dbReference>
<evidence type="ECO:0000313" key="3">
    <source>
        <dbReference type="EMBL" id="RZS99711.1"/>
    </source>
</evidence>
<dbReference type="PANTHER" id="PTHR46268">
    <property type="entry name" value="STRESS RESPONSE PROTEIN NHAX"/>
    <property type="match status" value="1"/>
</dbReference>
<evidence type="ECO:0000259" key="2">
    <source>
        <dbReference type="Pfam" id="PF00582"/>
    </source>
</evidence>
<protein>
    <submittedName>
        <fullName evidence="3">Nucleotide-binding universal stress UspA family protein</fullName>
    </submittedName>
</protein>
<dbReference type="Pfam" id="PF00582">
    <property type="entry name" value="Usp"/>
    <property type="match status" value="1"/>
</dbReference>
<name>A0A4Q7PGR3_9FLAO</name>